<gene>
    <name evidence="2" type="ORF">M9Y10_006580</name>
</gene>
<dbReference type="Proteomes" id="UP001470230">
    <property type="component" value="Unassembled WGS sequence"/>
</dbReference>
<evidence type="ECO:0000256" key="1">
    <source>
        <dbReference type="SAM" id="MobiDB-lite"/>
    </source>
</evidence>
<sequence length="188" mass="22479">KKYLTGSKRLQIIQRWLNGVDDPEYDVFPTRKEGKYIVKPRNETIKQTTKEVNEEATETTPEQEEPEQEGLHPEQNLQPKITPRPKQIPKPKFRQQTNINDQSYDTTINIEILNQLKLLGEEFKLKREKKEQKRMIKEVVQKQIAKPRMQYSYTEPVYEQKPNQDEEMIEQPQPTLTRRRNIIFADIM</sequence>
<evidence type="ECO:0000313" key="3">
    <source>
        <dbReference type="Proteomes" id="UP001470230"/>
    </source>
</evidence>
<name>A0ABR2JFK4_9EUKA</name>
<organism evidence="2 3">
    <name type="scientific">Tritrichomonas musculus</name>
    <dbReference type="NCBI Taxonomy" id="1915356"/>
    <lineage>
        <taxon>Eukaryota</taxon>
        <taxon>Metamonada</taxon>
        <taxon>Parabasalia</taxon>
        <taxon>Tritrichomonadida</taxon>
        <taxon>Tritrichomonadidae</taxon>
        <taxon>Tritrichomonas</taxon>
    </lineage>
</organism>
<feature type="non-terminal residue" evidence="2">
    <location>
        <position position="1"/>
    </location>
</feature>
<feature type="region of interest" description="Disordered" evidence="1">
    <location>
        <begin position="39"/>
        <end position="98"/>
    </location>
</feature>
<feature type="compositionally biased region" description="Basic and acidic residues" evidence="1">
    <location>
        <begin position="39"/>
        <end position="53"/>
    </location>
</feature>
<reference evidence="2 3" key="1">
    <citation type="submission" date="2024-04" db="EMBL/GenBank/DDBJ databases">
        <title>Tritrichomonas musculus Genome.</title>
        <authorList>
            <person name="Alves-Ferreira E."/>
            <person name="Grigg M."/>
            <person name="Lorenzi H."/>
            <person name="Galac M."/>
        </authorList>
    </citation>
    <scope>NUCLEOTIDE SEQUENCE [LARGE SCALE GENOMIC DNA]</scope>
    <source>
        <strain evidence="2 3">EAF2021</strain>
    </source>
</reference>
<feature type="compositionally biased region" description="Acidic residues" evidence="1">
    <location>
        <begin position="54"/>
        <end position="68"/>
    </location>
</feature>
<comment type="caution">
    <text evidence="2">The sequence shown here is derived from an EMBL/GenBank/DDBJ whole genome shotgun (WGS) entry which is preliminary data.</text>
</comment>
<keyword evidence="3" id="KW-1185">Reference proteome</keyword>
<protein>
    <submittedName>
        <fullName evidence="2">Uncharacterized protein</fullName>
    </submittedName>
</protein>
<dbReference type="EMBL" id="JAPFFF010000012">
    <property type="protein sequence ID" value="KAK8876377.1"/>
    <property type="molecule type" value="Genomic_DNA"/>
</dbReference>
<evidence type="ECO:0000313" key="2">
    <source>
        <dbReference type="EMBL" id="KAK8876377.1"/>
    </source>
</evidence>
<proteinExistence type="predicted"/>
<accession>A0ABR2JFK4</accession>